<comment type="caution">
    <text evidence="2">The sequence shown here is derived from an EMBL/GenBank/DDBJ whole genome shotgun (WGS) entry which is preliminary data.</text>
</comment>
<organism evidence="2 3">
    <name type="scientific">Phascolarctobacterium succinatutens CAG:287</name>
    <dbReference type="NCBI Taxonomy" id="1263101"/>
    <lineage>
        <taxon>Bacteria</taxon>
        <taxon>Bacillati</taxon>
        <taxon>Bacillota</taxon>
        <taxon>Negativicutes</taxon>
        <taxon>Acidaminococcales</taxon>
        <taxon>Acidaminococcaceae</taxon>
        <taxon>Phascolarctobacterium</taxon>
    </lineage>
</organism>
<reference evidence="2" key="1">
    <citation type="submission" date="2012-11" db="EMBL/GenBank/DDBJ databases">
        <title>Dependencies among metagenomic species, viruses, plasmids and units of genetic variation.</title>
        <authorList>
            <person name="Nielsen H.B."/>
            <person name="Almeida M."/>
            <person name="Juncker A.S."/>
            <person name="Rasmussen S."/>
            <person name="Li J."/>
            <person name="Sunagawa S."/>
            <person name="Plichta D."/>
            <person name="Gautier L."/>
            <person name="Le Chatelier E."/>
            <person name="Peletier E."/>
            <person name="Bonde I."/>
            <person name="Nielsen T."/>
            <person name="Manichanh C."/>
            <person name="Arumugam M."/>
            <person name="Batto J."/>
            <person name="Santos M.B.Q.D."/>
            <person name="Blom N."/>
            <person name="Borruel N."/>
            <person name="Burgdorf K.S."/>
            <person name="Boumezbeur F."/>
            <person name="Casellas F."/>
            <person name="Dore J."/>
            <person name="Guarner F."/>
            <person name="Hansen T."/>
            <person name="Hildebrand F."/>
            <person name="Kaas R.S."/>
            <person name="Kennedy S."/>
            <person name="Kristiansen K."/>
            <person name="Kultima J.R."/>
            <person name="Leonard P."/>
            <person name="Levenez F."/>
            <person name="Lund O."/>
            <person name="Moumen B."/>
            <person name="Le Paslier D."/>
            <person name="Pons N."/>
            <person name="Pedersen O."/>
            <person name="Prifti E."/>
            <person name="Qin J."/>
            <person name="Raes J."/>
            <person name="Tap J."/>
            <person name="Tims S."/>
            <person name="Ussery D.W."/>
            <person name="Yamada T."/>
            <person name="MetaHit consortium"/>
            <person name="Renault P."/>
            <person name="Sicheritz-Ponten T."/>
            <person name="Bork P."/>
            <person name="Wang J."/>
            <person name="Brunak S."/>
            <person name="Ehrlich S.D."/>
        </authorList>
    </citation>
    <scope>NUCLEOTIDE SEQUENCE [LARGE SCALE GENOMIC DNA]</scope>
</reference>
<feature type="compositionally biased region" description="Polar residues" evidence="1">
    <location>
        <begin position="47"/>
        <end position="66"/>
    </location>
</feature>
<dbReference type="Pfam" id="PF13332">
    <property type="entry name" value="Fil_haemagg_2"/>
    <property type="match status" value="1"/>
</dbReference>
<protein>
    <submittedName>
        <fullName evidence="2">Filamentous hemagglutinin family N-terminal domain-containing protein 1</fullName>
    </submittedName>
</protein>
<dbReference type="HOGENOM" id="CLU_542733_0_0_9"/>
<dbReference type="InterPro" id="IPR025157">
    <property type="entry name" value="Hemagglutinin_rpt"/>
</dbReference>
<dbReference type="AlphaFoldDB" id="R6WLC3"/>
<gene>
    <name evidence="2" type="ORF">BN587_01877</name>
</gene>
<proteinExistence type="predicted"/>
<dbReference type="GO" id="GO:0003824">
    <property type="term" value="F:catalytic activity"/>
    <property type="evidence" value="ECO:0007669"/>
    <property type="project" value="UniProtKB-ARBA"/>
</dbReference>
<evidence type="ECO:0000313" key="3">
    <source>
        <dbReference type="Proteomes" id="UP000014937"/>
    </source>
</evidence>
<dbReference type="Proteomes" id="UP000014937">
    <property type="component" value="Unassembled WGS sequence"/>
</dbReference>
<feature type="region of interest" description="Disordered" evidence="1">
    <location>
        <begin position="1"/>
        <end position="66"/>
    </location>
</feature>
<dbReference type="EMBL" id="CBGL010000027">
    <property type="protein sequence ID" value="CDD10205.1"/>
    <property type="molecule type" value="Genomic_DNA"/>
</dbReference>
<feature type="region of interest" description="Disordered" evidence="1">
    <location>
        <begin position="174"/>
        <end position="193"/>
    </location>
</feature>
<evidence type="ECO:0000256" key="1">
    <source>
        <dbReference type="SAM" id="MobiDB-lite"/>
    </source>
</evidence>
<feature type="compositionally biased region" description="Polar residues" evidence="1">
    <location>
        <begin position="8"/>
        <end position="22"/>
    </location>
</feature>
<evidence type="ECO:0000313" key="2">
    <source>
        <dbReference type="EMBL" id="CDD10205.1"/>
    </source>
</evidence>
<name>R6WLC3_9FIRM</name>
<accession>R6WLC3</accession>
<sequence>MSKGEVSANGTTYNESNVTATKDLSFASGKDTNIKGGMLSGEKVTGNVGNDLNIESKQDSNSYKENNKSAGASIGIGSNKAISGSASVGKIDSNYNSVTDQSGIYAGKEGFEINVEGNTDLKGGIISSTADADKNKLSTGTLTFEDIQNKADYKAGGAGIKVNKNNDAEYNEKGITPDIGMPASGESESTTKATISKGTIEIRDKENQKQDINKLNRDNQNSLNRLGEIFDKTKIEERQELANLFGELAYNEIHYMDGSNEQKALYHAVVGGIMSKLTSGDFLAGASAAGINKLVIEEIDKVAGGDPDKAQWVSAALGAVISGLVSGNVQAGASTAASGTKNNEYGARPLYSKQDGAYIYVPGEGWYVVVDGKDVYTQETPPEGVPYWQKDEGGNLGWDYIRHDRSDQKIDDKILYCKYIMINNKAYGVTVYEYNDNTKKAIIKNGMTMLAGALLAKNANSFDSIDALFNNIDPKDGLDYKSILKGSTIENISNYLSKVAGR</sequence>